<feature type="compositionally biased region" description="Basic residues" evidence="1">
    <location>
        <begin position="97"/>
        <end position="107"/>
    </location>
</feature>
<name>A0A067MNL5_BOTB1</name>
<reference evidence="3" key="1">
    <citation type="journal article" date="2014" name="Proc. Natl. Acad. Sci. U.S.A.">
        <title>Extensive sampling of basidiomycete genomes demonstrates inadequacy of the white-rot/brown-rot paradigm for wood decay fungi.</title>
        <authorList>
            <person name="Riley R."/>
            <person name="Salamov A.A."/>
            <person name="Brown D.W."/>
            <person name="Nagy L.G."/>
            <person name="Floudas D."/>
            <person name="Held B.W."/>
            <person name="Levasseur A."/>
            <person name="Lombard V."/>
            <person name="Morin E."/>
            <person name="Otillar R."/>
            <person name="Lindquist E.A."/>
            <person name="Sun H."/>
            <person name="LaButti K.M."/>
            <person name="Schmutz J."/>
            <person name="Jabbour D."/>
            <person name="Luo H."/>
            <person name="Baker S.E."/>
            <person name="Pisabarro A.G."/>
            <person name="Walton J.D."/>
            <person name="Blanchette R.A."/>
            <person name="Henrissat B."/>
            <person name="Martin F."/>
            <person name="Cullen D."/>
            <person name="Hibbett D.S."/>
            <person name="Grigoriev I.V."/>
        </authorList>
    </citation>
    <scope>NUCLEOTIDE SEQUENCE [LARGE SCALE GENOMIC DNA]</scope>
    <source>
        <strain evidence="3">FD-172 SS1</strain>
    </source>
</reference>
<dbReference type="EMBL" id="KL198024">
    <property type="protein sequence ID" value="KDQ17313.1"/>
    <property type="molecule type" value="Genomic_DNA"/>
</dbReference>
<dbReference type="Proteomes" id="UP000027195">
    <property type="component" value="Unassembled WGS sequence"/>
</dbReference>
<sequence>MKQKCCQQSPAAKWARSPRVACPRASESAIYVRTRLQLQNARDPSELRLPATARGRRSRLPRALELVDEARTGGLSGVGLARSHGRGLLRNIERTRLARGRGRTRTRTRVDSGETRRSRGSGRTGTRTGETGEGSECLPLAGVCVVDGALDSGACGRDAGSGGARGSARNGTGPRFFDGTRDGEDVGGGRER</sequence>
<evidence type="ECO:0000256" key="1">
    <source>
        <dbReference type="SAM" id="MobiDB-lite"/>
    </source>
</evidence>
<proteinExistence type="predicted"/>
<feature type="compositionally biased region" description="Basic and acidic residues" evidence="1">
    <location>
        <begin position="178"/>
        <end position="192"/>
    </location>
</feature>
<dbReference type="HOGENOM" id="CLU_1414956_0_0_1"/>
<feature type="region of interest" description="Disordered" evidence="1">
    <location>
        <begin position="155"/>
        <end position="192"/>
    </location>
</feature>
<organism evidence="2 3">
    <name type="scientific">Botryobasidium botryosum (strain FD-172 SS1)</name>
    <dbReference type="NCBI Taxonomy" id="930990"/>
    <lineage>
        <taxon>Eukaryota</taxon>
        <taxon>Fungi</taxon>
        <taxon>Dikarya</taxon>
        <taxon>Basidiomycota</taxon>
        <taxon>Agaricomycotina</taxon>
        <taxon>Agaricomycetes</taxon>
        <taxon>Cantharellales</taxon>
        <taxon>Botryobasidiaceae</taxon>
        <taxon>Botryobasidium</taxon>
    </lineage>
</organism>
<feature type="region of interest" description="Disordered" evidence="1">
    <location>
        <begin position="94"/>
        <end position="136"/>
    </location>
</feature>
<accession>A0A067MNL5</accession>
<keyword evidence="3" id="KW-1185">Reference proteome</keyword>
<dbReference type="InParanoid" id="A0A067MNL5"/>
<evidence type="ECO:0000313" key="3">
    <source>
        <dbReference type="Proteomes" id="UP000027195"/>
    </source>
</evidence>
<evidence type="ECO:0000313" key="2">
    <source>
        <dbReference type="EMBL" id="KDQ17313.1"/>
    </source>
</evidence>
<feature type="compositionally biased region" description="Basic and acidic residues" evidence="1">
    <location>
        <begin position="108"/>
        <end position="117"/>
    </location>
</feature>
<dbReference type="AlphaFoldDB" id="A0A067MNL5"/>
<protein>
    <submittedName>
        <fullName evidence="2">Uncharacterized protein</fullName>
    </submittedName>
</protein>
<gene>
    <name evidence="2" type="ORF">BOTBODRAFT_603054</name>
</gene>